<dbReference type="SMART" id="SM00411">
    <property type="entry name" value="BHL"/>
    <property type="match status" value="1"/>
</dbReference>
<dbReference type="PRINTS" id="PR01727">
    <property type="entry name" value="DNABINDINGHU"/>
</dbReference>
<accession>A0A383RDW1</accession>
<evidence type="ECO:0000256" key="2">
    <source>
        <dbReference type="ARBA" id="ARBA00023067"/>
    </source>
</evidence>
<dbReference type="SUPFAM" id="SSF47729">
    <property type="entry name" value="IHF-like DNA-binding proteins"/>
    <property type="match status" value="1"/>
</dbReference>
<protein>
    <submittedName>
        <fullName evidence="5">HU-related DNA-binding protein phage SPbeta</fullName>
    </submittedName>
</protein>
<evidence type="ECO:0000256" key="4">
    <source>
        <dbReference type="RuleBase" id="RU003939"/>
    </source>
</evidence>
<dbReference type="GO" id="GO:0030261">
    <property type="term" value="P:chromosome condensation"/>
    <property type="evidence" value="ECO:0007669"/>
    <property type="project" value="UniProtKB-KW"/>
</dbReference>
<dbReference type="Gene3D" id="4.10.520.10">
    <property type="entry name" value="IHF-like DNA-binding proteins"/>
    <property type="match status" value="1"/>
</dbReference>
<comment type="similarity">
    <text evidence="1 4">Belongs to the bacterial histone-like protein family.</text>
</comment>
<proteinExistence type="inferred from homology"/>
<evidence type="ECO:0000313" key="5">
    <source>
        <dbReference type="EMBL" id="SYX84436.1"/>
    </source>
</evidence>
<dbReference type="RefSeq" id="WP_138186358.1">
    <property type="nucleotide sequence ID" value="NZ_LS992241.1"/>
</dbReference>
<dbReference type="GO" id="GO:0003677">
    <property type="term" value="F:DNA binding"/>
    <property type="evidence" value="ECO:0007669"/>
    <property type="project" value="UniProtKB-KW"/>
</dbReference>
<dbReference type="AlphaFoldDB" id="A0A383RDW1"/>
<dbReference type="PANTHER" id="PTHR33175:SF3">
    <property type="entry name" value="DNA-BINDING PROTEIN HU-BETA"/>
    <property type="match status" value="1"/>
</dbReference>
<dbReference type="EMBL" id="LS992241">
    <property type="protein sequence ID" value="SYX84436.1"/>
    <property type="molecule type" value="Genomic_DNA"/>
</dbReference>
<dbReference type="PANTHER" id="PTHR33175">
    <property type="entry name" value="DNA-BINDING PROTEIN HU"/>
    <property type="match status" value="1"/>
</dbReference>
<sequence>MNKGQLISLVAEHTGYKKKEVEAIITSSLDHIISSLASNDDVSITNFGKFSVKNRAERIARNPKTGAAVKVSAKRVPTFTFATAVKQAVQ</sequence>
<dbReference type="CDD" id="cd13831">
    <property type="entry name" value="HU"/>
    <property type="match status" value="1"/>
</dbReference>
<evidence type="ECO:0000313" key="6">
    <source>
        <dbReference type="Proteomes" id="UP000304148"/>
    </source>
</evidence>
<dbReference type="Proteomes" id="UP000304148">
    <property type="component" value="Chromosome"/>
</dbReference>
<evidence type="ECO:0000256" key="1">
    <source>
        <dbReference type="ARBA" id="ARBA00010529"/>
    </source>
</evidence>
<reference evidence="6" key="1">
    <citation type="submission" date="2018-08" db="EMBL/GenBank/DDBJ databases">
        <authorList>
            <person name="Chevrot R."/>
        </authorList>
    </citation>
    <scope>NUCLEOTIDE SEQUENCE [LARGE SCALE GENOMIC DNA]</scope>
</reference>
<dbReference type="Pfam" id="PF00216">
    <property type="entry name" value="Bac_DNA_binding"/>
    <property type="match status" value="1"/>
</dbReference>
<dbReference type="GO" id="GO:0030527">
    <property type="term" value="F:structural constituent of chromatin"/>
    <property type="evidence" value="ECO:0007669"/>
    <property type="project" value="InterPro"/>
</dbReference>
<dbReference type="InterPro" id="IPR010992">
    <property type="entry name" value="IHF-like_DNA-bd_dom_sf"/>
</dbReference>
<dbReference type="InterPro" id="IPR000119">
    <property type="entry name" value="Hist_DNA-bd"/>
</dbReference>
<organism evidence="5 6">
    <name type="scientific">Paenibacillus alvei</name>
    <name type="common">Bacillus alvei</name>
    <dbReference type="NCBI Taxonomy" id="44250"/>
    <lineage>
        <taxon>Bacteria</taxon>
        <taxon>Bacillati</taxon>
        <taxon>Bacillota</taxon>
        <taxon>Bacilli</taxon>
        <taxon>Bacillales</taxon>
        <taxon>Paenibacillaceae</taxon>
        <taxon>Paenibacillus</taxon>
    </lineage>
</organism>
<dbReference type="GO" id="GO:0005829">
    <property type="term" value="C:cytosol"/>
    <property type="evidence" value="ECO:0007669"/>
    <property type="project" value="TreeGrafter"/>
</dbReference>
<keyword evidence="3 5" id="KW-0238">DNA-binding</keyword>
<evidence type="ECO:0000256" key="3">
    <source>
        <dbReference type="ARBA" id="ARBA00023125"/>
    </source>
</evidence>
<name>A0A383RDW1_PAEAL</name>
<keyword evidence="2" id="KW-0226">DNA condensation</keyword>
<gene>
    <name evidence="5" type="primary">hupN</name>
    <name evidence="5" type="ORF">PBLR_12858</name>
</gene>